<sequence>MLLNLLCKECGCACHSCIGVTSNLDLHEQIEALRSQLQRSQASLGQVEMELIEGRQLTAQELAKTRDELARLRERYERLIESHKKMQKLNNNLEDKLLKLVNQFESEKTNLQQELSTMTTRVLDARVYINELEEENDKYRSDCNVAVQLLQCKPSNFVGQRLHVLPIELQERVRKHMTREQQQQSQKSEEERLLRVPMPTFPPTAMVFSLDSRHPGSANLANGNSPGEDKETVPMAIIAKVLTQGPSKRNPQRSYLCVSCHQDIVMADKATQANLLLDHSIVVDRIPTNGVHQASKRADDKGNKGNKSNEGFARRHLNLHLPFKFYDP</sequence>
<dbReference type="AlphaFoldDB" id="A0A2T7NXB6"/>
<evidence type="ECO:0000256" key="1">
    <source>
        <dbReference type="ARBA" id="ARBA00004170"/>
    </source>
</evidence>
<dbReference type="InterPro" id="IPR043441">
    <property type="entry name" value="Tjap1/BEGAIN"/>
</dbReference>
<keyword evidence="7" id="KW-1185">Reference proteome</keyword>
<dbReference type="STRING" id="400727.A0A2T7NXB6"/>
<gene>
    <name evidence="6" type="ORF">C0Q70_13465</name>
</gene>
<evidence type="ECO:0000256" key="3">
    <source>
        <dbReference type="ARBA" id="ARBA00023136"/>
    </source>
</evidence>
<comment type="caution">
    <text evidence="6">The sequence shown here is derived from an EMBL/GenBank/DDBJ whole genome shotgun (WGS) entry which is preliminary data.</text>
</comment>
<evidence type="ECO:0000313" key="7">
    <source>
        <dbReference type="Proteomes" id="UP000245119"/>
    </source>
</evidence>
<dbReference type="EMBL" id="PZQS01000008">
    <property type="protein sequence ID" value="PVD25805.1"/>
    <property type="molecule type" value="Genomic_DNA"/>
</dbReference>
<keyword evidence="4" id="KW-0175">Coiled coil</keyword>
<reference evidence="6 7" key="1">
    <citation type="submission" date="2018-04" db="EMBL/GenBank/DDBJ databases">
        <title>The genome of golden apple snail Pomacea canaliculata provides insight into stress tolerance and invasive adaptation.</title>
        <authorList>
            <person name="Liu C."/>
            <person name="Liu B."/>
            <person name="Ren Y."/>
            <person name="Zhang Y."/>
            <person name="Wang H."/>
            <person name="Li S."/>
            <person name="Jiang F."/>
            <person name="Yin L."/>
            <person name="Zhang G."/>
            <person name="Qian W."/>
            <person name="Fan W."/>
        </authorList>
    </citation>
    <scope>NUCLEOTIDE SEQUENCE [LARGE SCALE GENOMIC DNA]</scope>
    <source>
        <strain evidence="6">SZHN2017</strain>
        <tissue evidence="6">Muscle</tissue>
    </source>
</reference>
<dbReference type="PANTHER" id="PTHR28664">
    <property type="entry name" value="TIGHT JUNCTION-ASSOCIATED PROTEIN 1"/>
    <property type="match status" value="1"/>
</dbReference>
<proteinExistence type="predicted"/>
<dbReference type="GO" id="GO:0016020">
    <property type="term" value="C:membrane"/>
    <property type="evidence" value="ECO:0007669"/>
    <property type="project" value="UniProtKB-SubCell"/>
</dbReference>
<evidence type="ECO:0000256" key="4">
    <source>
        <dbReference type="SAM" id="Coils"/>
    </source>
</evidence>
<comment type="subcellular location">
    <subcellularLocation>
        <location evidence="1">Membrane</location>
        <topology evidence="1">Peripheral membrane protein</topology>
    </subcellularLocation>
</comment>
<keyword evidence="3" id="KW-0472">Membrane</keyword>
<organism evidence="6 7">
    <name type="scientific">Pomacea canaliculata</name>
    <name type="common">Golden apple snail</name>
    <dbReference type="NCBI Taxonomy" id="400727"/>
    <lineage>
        <taxon>Eukaryota</taxon>
        <taxon>Metazoa</taxon>
        <taxon>Spiralia</taxon>
        <taxon>Lophotrochozoa</taxon>
        <taxon>Mollusca</taxon>
        <taxon>Gastropoda</taxon>
        <taxon>Caenogastropoda</taxon>
        <taxon>Architaenioglossa</taxon>
        <taxon>Ampullarioidea</taxon>
        <taxon>Ampullariidae</taxon>
        <taxon>Pomacea</taxon>
    </lineage>
</organism>
<evidence type="ECO:0000256" key="5">
    <source>
        <dbReference type="SAM" id="MobiDB-lite"/>
    </source>
</evidence>
<dbReference type="OrthoDB" id="10068192at2759"/>
<name>A0A2T7NXB6_POMCA</name>
<dbReference type="PANTHER" id="PTHR28664:SF4">
    <property type="entry name" value="TIGHT JUNCTION-ASSOCIATED PROTEIN 1"/>
    <property type="match status" value="1"/>
</dbReference>
<dbReference type="Proteomes" id="UP000245119">
    <property type="component" value="Linkage Group LG8"/>
</dbReference>
<keyword evidence="2" id="KW-0597">Phosphoprotein</keyword>
<evidence type="ECO:0000256" key="2">
    <source>
        <dbReference type="ARBA" id="ARBA00022553"/>
    </source>
</evidence>
<feature type="region of interest" description="Disordered" evidence="5">
    <location>
        <begin position="291"/>
        <end position="313"/>
    </location>
</feature>
<evidence type="ECO:0000313" key="6">
    <source>
        <dbReference type="EMBL" id="PVD25805.1"/>
    </source>
</evidence>
<accession>A0A2T7NXB6</accession>
<protein>
    <submittedName>
        <fullName evidence="6">Uncharacterized protein</fullName>
    </submittedName>
</protein>
<feature type="coiled-coil region" evidence="4">
    <location>
        <begin position="23"/>
        <end position="149"/>
    </location>
</feature>